<dbReference type="Proteomes" id="UP001232063">
    <property type="component" value="Unassembled WGS sequence"/>
</dbReference>
<accession>A0AAE3R7S5</accession>
<reference evidence="1" key="1">
    <citation type="submission" date="2023-05" db="EMBL/GenBank/DDBJ databases">
        <authorList>
            <person name="Zhang X."/>
        </authorList>
    </citation>
    <scope>NUCLEOTIDE SEQUENCE</scope>
    <source>
        <strain evidence="1">BD1B2-1</strain>
    </source>
</reference>
<evidence type="ECO:0000313" key="1">
    <source>
        <dbReference type="EMBL" id="MDJ1505319.1"/>
    </source>
</evidence>
<dbReference type="PANTHER" id="PTHR45752">
    <property type="entry name" value="LEUCINE-RICH REPEAT-CONTAINING"/>
    <property type="match status" value="1"/>
</dbReference>
<evidence type="ECO:0000313" key="2">
    <source>
        <dbReference type="Proteomes" id="UP001232063"/>
    </source>
</evidence>
<evidence type="ECO:0008006" key="3">
    <source>
        <dbReference type="Google" id="ProtNLM"/>
    </source>
</evidence>
<proteinExistence type="predicted"/>
<gene>
    <name evidence="1" type="ORF">QNI22_31980</name>
</gene>
<dbReference type="Gene3D" id="3.80.10.10">
    <property type="entry name" value="Ribonuclease Inhibitor"/>
    <property type="match status" value="1"/>
</dbReference>
<comment type="caution">
    <text evidence="1">The sequence shown here is derived from an EMBL/GenBank/DDBJ whole genome shotgun (WGS) entry which is preliminary data.</text>
</comment>
<dbReference type="SUPFAM" id="SSF52058">
    <property type="entry name" value="L domain-like"/>
    <property type="match status" value="1"/>
</dbReference>
<sequence length="754" mass="85286">MKNNHHLKNSLYFGSEKDIMTPEEAEKQSGIKSIEIQYRWAHQKTHPFCDVFEKLVSHPTLTSIKVEDFKLSSQTLATDIRFLELLSSVKSLTYLNISVASEVPESEPLLDILARLTQLQNLNIKLTSRFEYFPTFVNQLENLGILEIEINHSLPVSQDLFLPLQQLNFFNLKIWEYPDPALVTQVISNLMQLPNLQQCEVSSIHHSPLNPAKAIAFPEDTGGLPKAINLEQIIFQNLNLRQLPTALIHCKKLEVLKVEDNSIVALPGYLPQVEHLTLNGNKTIDLDQILSCLNPATLQSLNIGSCAVTQLPARIGDFRVLQNIYLGRTALQKIPVELVFLDKLTGFHVNMPQSEVKDGAPLISLLKYVRQDTYSEEEKKRIVAVFCMNEDYLNDVSGSELIPLLNVKIPAVVRNTLIVLEKKITNPFEHSQVLSLGGICLFGTVDGISTKELKEKCRKHNIQLESTLTEKATHILIGKGITEEQVQLVLQSKLPLVTGTQLKSYLEKLDTPFLKESDENTQTNLTRLLISVEPANVQLALEMINQGGLPESILYILVLVVLQKELDSKVKKKAMTVLEKYASAEIVAVVKCIRMKTDYLKIIRLLWKSPEVDKTLLARTILQFHFEEYYSICSKEHQDMIQSETILKDCLYQLFITSPEDADFAVQSQTKNTILNWSWLPLDKLTSSKASLDKVEGLKIQISDFVKKKKPLKSFTGLKALYLAKSNASLQEQAKANLEKLQQDLPQLQVIFDE</sequence>
<dbReference type="InterPro" id="IPR050715">
    <property type="entry name" value="LRR-SigEffector_domain"/>
</dbReference>
<dbReference type="PANTHER" id="PTHR45752:SF187">
    <property type="entry name" value="LEUCINE-RICH REPEAT AND IQ DOMAIN-CONTAINING PROTEIN 4"/>
    <property type="match status" value="1"/>
</dbReference>
<organism evidence="1 2">
    <name type="scientific">Xanthocytophaga agilis</name>
    <dbReference type="NCBI Taxonomy" id="3048010"/>
    <lineage>
        <taxon>Bacteria</taxon>
        <taxon>Pseudomonadati</taxon>
        <taxon>Bacteroidota</taxon>
        <taxon>Cytophagia</taxon>
        <taxon>Cytophagales</taxon>
        <taxon>Rhodocytophagaceae</taxon>
        <taxon>Xanthocytophaga</taxon>
    </lineage>
</organism>
<keyword evidence="2" id="KW-1185">Reference proteome</keyword>
<dbReference type="CDD" id="cd00027">
    <property type="entry name" value="BRCT"/>
    <property type="match status" value="1"/>
</dbReference>
<dbReference type="EMBL" id="JASJOU010000015">
    <property type="protein sequence ID" value="MDJ1505319.1"/>
    <property type="molecule type" value="Genomic_DNA"/>
</dbReference>
<name>A0AAE3R7S5_9BACT</name>
<dbReference type="AlphaFoldDB" id="A0AAE3R7S5"/>
<dbReference type="InterPro" id="IPR032675">
    <property type="entry name" value="LRR_dom_sf"/>
</dbReference>
<protein>
    <recommendedName>
        <fullName evidence="3">Leucine-rich repeat containing protein</fullName>
    </recommendedName>
</protein>
<dbReference type="RefSeq" id="WP_314517245.1">
    <property type="nucleotide sequence ID" value="NZ_JASJOU010000015.1"/>
</dbReference>